<protein>
    <submittedName>
        <fullName evidence="1">Uncharacterized protein</fullName>
    </submittedName>
</protein>
<name>A0A4R8IRI2_9GAMM</name>
<proteinExistence type="predicted"/>
<dbReference type="EMBL" id="SOQX01000006">
    <property type="protein sequence ID" value="TDY00109.1"/>
    <property type="molecule type" value="Genomic_DNA"/>
</dbReference>
<comment type="caution">
    <text evidence="1">The sequence shown here is derived from an EMBL/GenBank/DDBJ whole genome shotgun (WGS) entry which is preliminary data.</text>
</comment>
<keyword evidence="2" id="KW-1185">Reference proteome</keyword>
<organism evidence="1 2">
    <name type="scientific">Thiohalophilus thiocyanatoxydans</name>
    <dbReference type="NCBI Taxonomy" id="381308"/>
    <lineage>
        <taxon>Bacteria</taxon>
        <taxon>Pseudomonadati</taxon>
        <taxon>Pseudomonadota</taxon>
        <taxon>Gammaproteobacteria</taxon>
        <taxon>Thiohalomonadales</taxon>
        <taxon>Thiohalophilaceae</taxon>
        <taxon>Thiohalophilus</taxon>
    </lineage>
</organism>
<sequence length="32" mass="3581">MQVESFTSIYLLNLEGKIVFFSKWSGNKSGVA</sequence>
<dbReference type="Proteomes" id="UP000294914">
    <property type="component" value="Unassembled WGS sequence"/>
</dbReference>
<dbReference type="AlphaFoldDB" id="A0A4R8IRI2"/>
<evidence type="ECO:0000313" key="1">
    <source>
        <dbReference type="EMBL" id="TDY00109.1"/>
    </source>
</evidence>
<reference evidence="1 2" key="1">
    <citation type="submission" date="2019-03" db="EMBL/GenBank/DDBJ databases">
        <title>Genomic Encyclopedia of Type Strains, Phase IV (KMG-IV): sequencing the most valuable type-strain genomes for metagenomic binning, comparative biology and taxonomic classification.</title>
        <authorList>
            <person name="Goeker M."/>
        </authorList>
    </citation>
    <scope>NUCLEOTIDE SEQUENCE [LARGE SCALE GENOMIC DNA]</scope>
    <source>
        <strain evidence="1 2">DSM 16326</strain>
    </source>
</reference>
<evidence type="ECO:0000313" key="2">
    <source>
        <dbReference type="Proteomes" id="UP000294914"/>
    </source>
</evidence>
<gene>
    <name evidence="1" type="ORF">EDC23_2280</name>
</gene>
<accession>A0A4R8IRI2</accession>